<evidence type="ECO:0000313" key="1">
    <source>
        <dbReference type="EMBL" id="GGK29799.1"/>
    </source>
</evidence>
<proteinExistence type="predicted"/>
<organism evidence="1 2">
    <name type="scientific">Deinococcus malanensis</name>
    <dbReference type="NCBI Taxonomy" id="1706855"/>
    <lineage>
        <taxon>Bacteria</taxon>
        <taxon>Thermotogati</taxon>
        <taxon>Deinococcota</taxon>
        <taxon>Deinococci</taxon>
        <taxon>Deinococcales</taxon>
        <taxon>Deinococcaceae</taxon>
        <taxon>Deinococcus</taxon>
    </lineage>
</organism>
<name>A0ABQ2EXJ0_9DEIO</name>
<protein>
    <submittedName>
        <fullName evidence="1">Uncharacterized protein</fullName>
    </submittedName>
</protein>
<dbReference type="EMBL" id="BMPP01000009">
    <property type="protein sequence ID" value="GGK29799.1"/>
    <property type="molecule type" value="Genomic_DNA"/>
</dbReference>
<dbReference type="Proteomes" id="UP000647587">
    <property type="component" value="Unassembled WGS sequence"/>
</dbReference>
<evidence type="ECO:0000313" key="2">
    <source>
        <dbReference type="Proteomes" id="UP000647587"/>
    </source>
</evidence>
<accession>A0ABQ2EXJ0</accession>
<reference evidence="2" key="1">
    <citation type="journal article" date="2019" name="Int. J. Syst. Evol. Microbiol.">
        <title>The Global Catalogue of Microorganisms (GCM) 10K type strain sequencing project: providing services to taxonomists for standard genome sequencing and annotation.</title>
        <authorList>
            <consortium name="The Broad Institute Genomics Platform"/>
            <consortium name="The Broad Institute Genome Sequencing Center for Infectious Disease"/>
            <person name="Wu L."/>
            <person name="Ma J."/>
        </authorList>
    </citation>
    <scope>NUCLEOTIDE SEQUENCE [LARGE SCALE GENOMIC DNA]</scope>
    <source>
        <strain evidence="2">JCM 30331</strain>
    </source>
</reference>
<comment type="caution">
    <text evidence="1">The sequence shown here is derived from an EMBL/GenBank/DDBJ whole genome shotgun (WGS) entry which is preliminary data.</text>
</comment>
<sequence length="179" mass="20366">MTETDLLLASKEPTASLWPLAADGLESPPDDPVFLQMDSALQPLRPLLRWLSYSRNEDAYSAVFGLGSEWQSIHVLIRGNEVFIDLPIGQIYQRADDLVRLLQLHTNRSWKFRIDQVLPSRHVDAMDETAIEDYQEVVLVLEHATTTKALAALTRLVVAGWREGQLSQALLRSLRRKYD</sequence>
<gene>
    <name evidence="1" type="ORF">GCM10008955_24540</name>
</gene>
<dbReference type="RefSeq" id="WP_189008931.1">
    <property type="nucleotide sequence ID" value="NZ_BMPP01000009.1"/>
</dbReference>
<keyword evidence="2" id="KW-1185">Reference proteome</keyword>